<dbReference type="STRING" id="1578720.HAL011_06190"/>
<dbReference type="EC" id="2.7.6.5" evidence="5"/>
<dbReference type="GO" id="GO:0008893">
    <property type="term" value="F:guanosine-3',5'-bis(diphosphate) 3'-diphosphatase activity"/>
    <property type="evidence" value="ECO:0007669"/>
    <property type="project" value="UniProtKB-EC"/>
</dbReference>
<evidence type="ECO:0000313" key="8">
    <source>
        <dbReference type="Proteomes" id="UP000041394"/>
    </source>
</evidence>
<evidence type="ECO:0000256" key="1">
    <source>
        <dbReference type="RuleBase" id="RU003847"/>
    </source>
</evidence>
<comment type="function">
    <text evidence="1">In eubacteria ppGpp (guanosine 3'-diphosphate 5'-diphosphate) is a mediator of the stringent response that coordinates a variety of cellular activities in response to changes in nutritional abundance.</text>
</comment>
<dbReference type="PANTHER" id="PTHR21262:SF36">
    <property type="entry name" value="BIFUNCTIONAL (P)PPGPP SYNTHASE_HYDROLASE SPOT"/>
    <property type="match status" value="1"/>
</dbReference>
<reference evidence="7" key="2">
    <citation type="submission" date="2014-12" db="EMBL/GenBank/DDBJ databases">
        <authorList>
            <person name="Smet A."/>
        </authorList>
    </citation>
    <scope>NUCLEOTIDE SEQUENCE [LARGE SCALE GENOMIC DNA]</scope>
</reference>
<dbReference type="Proteomes" id="UP000045175">
    <property type="component" value="Unassembled WGS sequence"/>
</dbReference>
<dbReference type="Pfam" id="PF02824">
    <property type="entry name" value="TGS"/>
    <property type="match status" value="1"/>
</dbReference>
<dbReference type="InterPro" id="IPR012675">
    <property type="entry name" value="Beta-grasp_dom_sf"/>
</dbReference>
<sequence length="773" mass="87869">MRDSKPPHYGSLTEILELVKDIASPKGAISVLKNTTTITPKIQEALDLATHYHAGQKRKGGAPYITHPICVASIVAFCGGDEAMVCASLLHDVVEDTPCGVEEIVEKFGEDVANLVDALTKITEIRKEELAFDPQNPRLVISALTFRKILVSAIKDPRALVVKISDRLHNILTLDALPRDKQIRISKETLAVYAPIASRLGMSSIKNELEDKCFYYIYPHEYQSIQTYLEQSKQALSLKLNQFASKLEKMFFEAGLVETEFQIATRIKRPYSIYLKMQRKGAVNKDEILDLMAVRVLVKTPLECYKILGIVHLRFKPIVSRFKDHIALPKENGYQTIHTTVFDESSIYEVQIRTFDMHLGAEYGNSAHWKYKAGGVESEHLKWLHNLKYQNEDSKENPKEFYELVQSDVLYREDITVFSPSGDSYTLPAESIVLDFAYMIHSELGDKAETAFVNNKEVKLNVKLRSGDVVKIIKGKESAPRFTWINQLRTTRAKNHLKLQQKNRFKEIDAKSMVNILNTIFETPIFGAEIGAKQHLTFEKKLAEHGVEGSLSEAIKSIDGVKKLVEQIQEKVQEHPRPHHRQEQKQFGFLMKNLMQFKFGRILGLPAPHIGLKKCDLDHFIVYANPHTQIKQVLFNDCCHPKKGDEIMAIMPSAKDHKVVVHTKVCKIGCADLDLGLPMVFVAWSKKEREIYKINIYIGSAQDSLLQVLVFLTKNGCSIVGVTYASHGQYSTSCEILFEYTAKKEIGEFKDILTRKYKDRLIEFTSTKDAYQN</sequence>
<dbReference type="NCBIfam" id="TIGR00691">
    <property type="entry name" value="spoT_relA"/>
    <property type="match status" value="1"/>
</dbReference>
<dbReference type="EMBL" id="CDMN01000025">
    <property type="protein sequence ID" value="CRF44045.1"/>
    <property type="molecule type" value="Genomic_DNA"/>
</dbReference>
<dbReference type="Pfam" id="PF13328">
    <property type="entry name" value="HD_4"/>
    <property type="match status" value="1"/>
</dbReference>
<dbReference type="GO" id="GO:0016301">
    <property type="term" value="F:kinase activity"/>
    <property type="evidence" value="ECO:0007669"/>
    <property type="project" value="UniProtKB-KW"/>
</dbReference>
<dbReference type="GO" id="GO:0008728">
    <property type="term" value="F:GTP diphosphokinase activity"/>
    <property type="evidence" value="ECO:0007669"/>
    <property type="project" value="UniProtKB-EC"/>
</dbReference>
<dbReference type="PANTHER" id="PTHR21262">
    <property type="entry name" value="GUANOSINE-3',5'-BIS DIPHOSPHATE 3'-PYROPHOSPHOHYDROLASE"/>
    <property type="match status" value="1"/>
</dbReference>
<evidence type="ECO:0000313" key="9">
    <source>
        <dbReference type="Proteomes" id="UP000045175"/>
    </source>
</evidence>
<evidence type="ECO:0000313" key="5">
    <source>
        <dbReference type="EMBL" id="CRF42889.1"/>
    </source>
</evidence>
<organism evidence="5 9">
    <name type="scientific">Helicobacter ailurogastricus</name>
    <dbReference type="NCBI Taxonomy" id="1578720"/>
    <lineage>
        <taxon>Bacteria</taxon>
        <taxon>Pseudomonadati</taxon>
        <taxon>Campylobacterota</taxon>
        <taxon>Epsilonproteobacteria</taxon>
        <taxon>Campylobacterales</taxon>
        <taxon>Helicobacteraceae</taxon>
        <taxon>Helicobacter</taxon>
    </lineage>
</organism>
<dbReference type="InterPro" id="IPR004811">
    <property type="entry name" value="RelA/Spo_fam"/>
</dbReference>
<keyword evidence="7" id="KW-1185">Reference proteome</keyword>
<name>A0A0K2XDV1_9HELI</name>
<reference evidence="5" key="1">
    <citation type="submission" date="2014-12" db="EMBL/GenBank/DDBJ databases">
        <title>Whole genome sequences of four Staphylococcus schleiferi canine isolates.</title>
        <authorList>
            <person name="Misic A.M."/>
            <person name="Cain C."/>
            <person name="Morris D.O."/>
            <person name="Rankin S."/>
            <person name="Beiting D."/>
        </authorList>
    </citation>
    <scope>NUCLEOTIDE SEQUENCE</scope>
    <source>
        <strain evidence="4">ASB11</strain>
        <strain evidence="5">ASB13</strain>
        <strain evidence="6">ASB9</strain>
    </source>
</reference>
<dbReference type="OrthoDB" id="9805041at2"/>
<feature type="domain" description="RelA/SpoT" evidence="3">
    <location>
        <begin position="265"/>
        <end position="375"/>
    </location>
</feature>
<dbReference type="Gene3D" id="1.10.3210.10">
    <property type="entry name" value="Hypothetical protein af1432"/>
    <property type="match status" value="1"/>
</dbReference>
<dbReference type="FunFam" id="3.10.20.30:FF:000002">
    <property type="entry name" value="GTP pyrophosphokinase (RelA/SpoT)"/>
    <property type="match status" value="1"/>
</dbReference>
<dbReference type="SMART" id="SM00954">
    <property type="entry name" value="RelA_SpoT"/>
    <property type="match status" value="1"/>
</dbReference>
<dbReference type="SUPFAM" id="SSF109604">
    <property type="entry name" value="HD-domain/PDEase-like"/>
    <property type="match status" value="1"/>
</dbReference>
<keyword evidence="5" id="KW-0378">Hydrolase</keyword>
<evidence type="ECO:0000259" key="3">
    <source>
        <dbReference type="SMART" id="SM00954"/>
    </source>
</evidence>
<feature type="domain" description="HD/PDEase" evidence="2">
    <location>
        <begin position="60"/>
        <end position="180"/>
    </location>
</feature>
<accession>A0A0K2XDV1</accession>
<comment type="similarity">
    <text evidence="1">Belongs to the relA/spoT family.</text>
</comment>
<dbReference type="SUPFAM" id="SSF81271">
    <property type="entry name" value="TGS-like"/>
    <property type="match status" value="1"/>
</dbReference>
<gene>
    <name evidence="4" type="ORF">HAL011_06190</name>
    <name evidence="5" type="ORF">HAL013_11000</name>
    <name evidence="6" type="ORF">HAL09_06140</name>
</gene>
<keyword evidence="5" id="KW-0418">Kinase</keyword>
<reference evidence="8 9" key="3">
    <citation type="submission" date="2014-12" db="EMBL/GenBank/DDBJ databases">
        <authorList>
            <person name="Jaenicke S."/>
        </authorList>
    </citation>
    <scope>NUCLEOTIDE SEQUENCE [LARGE SCALE GENOMIC DNA]</scope>
</reference>
<dbReference type="Gene3D" id="3.30.460.10">
    <property type="entry name" value="Beta Polymerase, domain 2"/>
    <property type="match status" value="1"/>
</dbReference>
<evidence type="ECO:0000259" key="2">
    <source>
        <dbReference type="SMART" id="SM00471"/>
    </source>
</evidence>
<dbReference type="GO" id="GO:0015969">
    <property type="term" value="P:guanosine tetraphosphate metabolic process"/>
    <property type="evidence" value="ECO:0007669"/>
    <property type="project" value="InterPro"/>
</dbReference>
<dbReference type="SUPFAM" id="SSF81301">
    <property type="entry name" value="Nucleotidyltransferase"/>
    <property type="match status" value="1"/>
</dbReference>
<evidence type="ECO:0000313" key="6">
    <source>
        <dbReference type="EMBL" id="CRF44045.1"/>
    </source>
</evidence>
<dbReference type="Gene3D" id="3.10.20.30">
    <property type="match status" value="1"/>
</dbReference>
<dbReference type="SMART" id="SM00471">
    <property type="entry name" value="HDc"/>
    <property type="match status" value="1"/>
</dbReference>
<dbReference type="InterPro" id="IPR012676">
    <property type="entry name" value="TGS-like"/>
</dbReference>
<dbReference type="AlphaFoldDB" id="A0A0K2XDV1"/>
<evidence type="ECO:0000313" key="4">
    <source>
        <dbReference type="EMBL" id="CRF40850.1"/>
    </source>
</evidence>
<dbReference type="Proteomes" id="UP000041394">
    <property type="component" value="Unassembled WGS sequence"/>
</dbReference>
<dbReference type="RefSeq" id="WP_053941494.1">
    <property type="nucleotide sequence ID" value="NZ_BSCV01000001.1"/>
</dbReference>
<dbReference type="FunFam" id="1.10.3210.10:FF:000001">
    <property type="entry name" value="GTP pyrophosphokinase RelA"/>
    <property type="match status" value="1"/>
</dbReference>
<dbReference type="InterPro" id="IPR007685">
    <property type="entry name" value="RelA_SpoT"/>
</dbReference>
<protein>
    <submittedName>
        <fullName evidence="5">GTP pyrophosphokinase, (P)ppGpp synthetase II / Guanosine-3',5'-bis(Diphosphate) 3'-pyrophosphohydrolase</fullName>
        <ecNumber evidence="5">2.7.6.5</ecNumber>
        <ecNumber evidence="5">3.1.7.2</ecNumber>
    </submittedName>
</protein>
<dbReference type="EC" id="3.1.7.2" evidence="5"/>
<proteinExistence type="inferred from homology"/>
<dbReference type="InterPro" id="IPR043519">
    <property type="entry name" value="NT_sf"/>
</dbReference>
<dbReference type="InterPro" id="IPR004095">
    <property type="entry name" value="TGS"/>
</dbReference>
<dbReference type="GO" id="GO:0005886">
    <property type="term" value="C:plasma membrane"/>
    <property type="evidence" value="ECO:0007669"/>
    <property type="project" value="TreeGrafter"/>
</dbReference>
<dbReference type="EMBL" id="CDMH01000048">
    <property type="protein sequence ID" value="CRF42889.1"/>
    <property type="molecule type" value="Genomic_DNA"/>
</dbReference>
<keyword evidence="5" id="KW-0808">Transferase</keyword>
<dbReference type="CDD" id="cd05399">
    <property type="entry name" value="NT_Rel-Spo_like"/>
    <property type="match status" value="1"/>
</dbReference>
<dbReference type="Pfam" id="PF04607">
    <property type="entry name" value="RelA_SpoT"/>
    <property type="match status" value="1"/>
</dbReference>
<evidence type="ECO:0000313" key="7">
    <source>
        <dbReference type="Proteomes" id="UP000038622"/>
    </source>
</evidence>
<dbReference type="InterPro" id="IPR003607">
    <property type="entry name" value="HD/PDEase_dom"/>
</dbReference>
<dbReference type="EMBL" id="CDML01000018">
    <property type="protein sequence ID" value="CRF40850.1"/>
    <property type="molecule type" value="Genomic_DNA"/>
</dbReference>
<dbReference type="Proteomes" id="UP000038622">
    <property type="component" value="Unassembled WGS sequence"/>
</dbReference>
<dbReference type="GO" id="GO:0042594">
    <property type="term" value="P:response to starvation"/>
    <property type="evidence" value="ECO:0007669"/>
    <property type="project" value="TreeGrafter"/>
</dbReference>